<dbReference type="Pfam" id="PF00266">
    <property type="entry name" value="Aminotran_5"/>
    <property type="match status" value="1"/>
</dbReference>
<keyword evidence="1" id="KW-0663">Pyridoxal phosphate</keyword>
<comment type="caution">
    <text evidence="3">The sequence shown here is derived from an EMBL/GenBank/DDBJ whole genome shotgun (WGS) entry which is preliminary data.</text>
</comment>
<dbReference type="InterPro" id="IPR015422">
    <property type="entry name" value="PyrdxlP-dep_Trfase_small"/>
</dbReference>
<dbReference type="SUPFAM" id="SSF53383">
    <property type="entry name" value="PLP-dependent transferases"/>
    <property type="match status" value="1"/>
</dbReference>
<name>A0A848H1D0_9BURK</name>
<proteinExistence type="predicted"/>
<evidence type="ECO:0000313" key="3">
    <source>
        <dbReference type="EMBL" id="NML44796.1"/>
    </source>
</evidence>
<dbReference type="AlphaFoldDB" id="A0A848H1D0"/>
<sequence length="357" mass="38814">MVPDLREPFPYLRERVYLDTAAAGLSWRGQGEAVARFFDQAKNRGIDARPEWLALGQKVRGRLAAWLGVQPGDLTFVSNTTEGLNLAALSLQFRPGDRIVLAADEFPSVIRIWEQARRAGAELVTVRIEDEEDRQAALLGALDQRTRLLVVSQTHSGTGTTVDLAAMGKACHARGALLMVDGIQALGAVPTDLAHVDIYASSFFKWMLCGFGLGVLATSPRAREAMQGVYRGYANIDDAHQLQYAHMNYPGLFGLDATLDFFERIGWPTVFARVRALSAQLCQGAGSRGLDLVTPPQQCAGIHVIRCADGEATRTRLAQRGISISARGAGVRLSPHFYNTEAEVDQCLDALAEAIHA</sequence>
<keyword evidence="3" id="KW-0032">Aminotransferase</keyword>
<reference evidence="3 4" key="1">
    <citation type="submission" date="2020-04" db="EMBL/GenBank/DDBJ databases">
        <title>Ramlibacter sp. G-1-2-2 isolated from soil.</title>
        <authorList>
            <person name="Dahal R.H."/>
        </authorList>
    </citation>
    <scope>NUCLEOTIDE SEQUENCE [LARGE SCALE GENOMIC DNA]</scope>
    <source>
        <strain evidence="3 4">G-1-2-2</strain>
    </source>
</reference>
<dbReference type="Gene3D" id="3.40.640.10">
    <property type="entry name" value="Type I PLP-dependent aspartate aminotransferase-like (Major domain)"/>
    <property type="match status" value="1"/>
</dbReference>
<organism evidence="3 4">
    <name type="scientific">Ramlibacter agri</name>
    <dbReference type="NCBI Taxonomy" id="2728837"/>
    <lineage>
        <taxon>Bacteria</taxon>
        <taxon>Pseudomonadati</taxon>
        <taxon>Pseudomonadota</taxon>
        <taxon>Betaproteobacteria</taxon>
        <taxon>Burkholderiales</taxon>
        <taxon>Comamonadaceae</taxon>
        <taxon>Ramlibacter</taxon>
    </lineage>
</organism>
<dbReference type="InterPro" id="IPR000192">
    <property type="entry name" value="Aminotrans_V_dom"/>
</dbReference>
<gene>
    <name evidence="3" type="ORF">HHL11_13645</name>
</gene>
<protein>
    <submittedName>
        <fullName evidence="3">Aminotransferase class V-fold PLP-dependent enzyme</fullName>
    </submittedName>
</protein>
<dbReference type="GO" id="GO:0008483">
    <property type="term" value="F:transaminase activity"/>
    <property type="evidence" value="ECO:0007669"/>
    <property type="project" value="UniProtKB-KW"/>
</dbReference>
<dbReference type="RefSeq" id="WP_169418900.1">
    <property type="nucleotide sequence ID" value="NZ_JABBFX010000001.1"/>
</dbReference>
<evidence type="ECO:0000313" key="4">
    <source>
        <dbReference type="Proteomes" id="UP000541185"/>
    </source>
</evidence>
<evidence type="ECO:0000256" key="1">
    <source>
        <dbReference type="ARBA" id="ARBA00022898"/>
    </source>
</evidence>
<dbReference type="EMBL" id="JABBFX010000001">
    <property type="protein sequence ID" value="NML44796.1"/>
    <property type="molecule type" value="Genomic_DNA"/>
</dbReference>
<evidence type="ECO:0000259" key="2">
    <source>
        <dbReference type="Pfam" id="PF00266"/>
    </source>
</evidence>
<dbReference type="Gene3D" id="3.90.1150.10">
    <property type="entry name" value="Aspartate Aminotransferase, domain 1"/>
    <property type="match status" value="1"/>
</dbReference>
<dbReference type="InterPro" id="IPR015424">
    <property type="entry name" value="PyrdxlP-dep_Trfase"/>
</dbReference>
<dbReference type="Proteomes" id="UP000541185">
    <property type="component" value="Unassembled WGS sequence"/>
</dbReference>
<accession>A0A848H1D0</accession>
<keyword evidence="4" id="KW-1185">Reference proteome</keyword>
<feature type="domain" description="Aminotransferase class V" evidence="2">
    <location>
        <begin position="17"/>
        <end position="346"/>
    </location>
</feature>
<dbReference type="PANTHER" id="PTHR43586">
    <property type="entry name" value="CYSTEINE DESULFURASE"/>
    <property type="match status" value="1"/>
</dbReference>
<keyword evidence="3" id="KW-0808">Transferase</keyword>
<dbReference type="InterPro" id="IPR015421">
    <property type="entry name" value="PyrdxlP-dep_Trfase_major"/>
</dbReference>
<dbReference type="PANTHER" id="PTHR43586:SF15">
    <property type="entry name" value="BLR3095 PROTEIN"/>
    <property type="match status" value="1"/>
</dbReference>